<name>A0ABN0A313_9FIRM</name>
<accession>A0ABN0A313</accession>
<dbReference type="Proteomes" id="UP000002938">
    <property type="component" value="Unassembled WGS sequence"/>
</dbReference>
<evidence type="ECO:0000313" key="2">
    <source>
        <dbReference type="Proteomes" id="UP000002938"/>
    </source>
</evidence>
<reference evidence="1 2" key="1">
    <citation type="journal article" date="2011" name="J. Bacteriol.">
        <title>Draft Genome Sequence of Turicibacter sanguinis PC909, Isolated from Human Feces.</title>
        <authorList>
            <person name="Cuiv P.O."/>
            <person name="Klaassens E.S."/>
            <person name="Durkin A.S."/>
            <person name="Harkins D.M."/>
            <person name="Foster L."/>
            <person name="McCorrison J."/>
            <person name="Torralba M."/>
            <person name="Nelson K.E."/>
            <person name="Morrison M."/>
        </authorList>
    </citation>
    <scope>NUCLEOTIDE SEQUENCE [LARGE SCALE GENOMIC DNA]</scope>
    <source>
        <strain evidence="1 2">PC909</strain>
    </source>
</reference>
<keyword evidence="2" id="KW-1185">Reference proteome</keyword>
<dbReference type="RefSeq" id="WP_006784322.1">
    <property type="nucleotide sequence ID" value="NZ_ADMN01000056.1"/>
</dbReference>
<dbReference type="EMBL" id="ADMN01000056">
    <property type="protein sequence ID" value="EFF64064.1"/>
    <property type="molecule type" value="Genomic_DNA"/>
</dbReference>
<dbReference type="GeneID" id="60059017"/>
<proteinExistence type="predicted"/>
<gene>
    <name evidence="1" type="ORF">CUW_0371</name>
</gene>
<sequence>MIKFFADSSPQSLETKVNHWIEEHGTIEVLNMSYVILNEPSTMYHLALYYNDVTVDW</sequence>
<comment type="caution">
    <text evidence="1">The sequence shown here is derived from an EMBL/GenBank/DDBJ whole genome shotgun (WGS) entry which is preliminary data.</text>
</comment>
<protein>
    <submittedName>
        <fullName evidence="1">Uncharacterized protein</fullName>
    </submittedName>
</protein>
<organism evidence="1 2">
    <name type="scientific">Turicibacter sanguinis PC909</name>
    <dbReference type="NCBI Taxonomy" id="702450"/>
    <lineage>
        <taxon>Bacteria</taxon>
        <taxon>Bacillati</taxon>
        <taxon>Bacillota</taxon>
        <taxon>Erysipelotrichia</taxon>
        <taxon>Erysipelotrichales</taxon>
        <taxon>Turicibacteraceae</taxon>
        <taxon>Turicibacter</taxon>
    </lineage>
</organism>
<evidence type="ECO:0000313" key="1">
    <source>
        <dbReference type="EMBL" id="EFF64064.1"/>
    </source>
</evidence>